<protein>
    <submittedName>
        <fullName evidence="1">Uncharacterized protein</fullName>
    </submittedName>
</protein>
<gene>
    <name evidence="1" type="ORF">SAMN05216587_1114</name>
</gene>
<organism evidence="1 2">
    <name type="scientific">Selenomonas ruminantium</name>
    <dbReference type="NCBI Taxonomy" id="971"/>
    <lineage>
        <taxon>Bacteria</taxon>
        <taxon>Bacillati</taxon>
        <taxon>Bacillota</taxon>
        <taxon>Negativicutes</taxon>
        <taxon>Selenomonadales</taxon>
        <taxon>Selenomonadaceae</taxon>
        <taxon>Selenomonas</taxon>
    </lineage>
</organism>
<sequence length="52" mass="5752">MRDIEELRINQLEDLLLGLSENAEREQAEINGESTAELLEGDDAIRALLGGK</sequence>
<proteinExistence type="predicted"/>
<dbReference type="Proteomes" id="UP000183843">
    <property type="component" value="Unassembled WGS sequence"/>
</dbReference>
<reference evidence="1 2" key="1">
    <citation type="submission" date="2016-10" db="EMBL/GenBank/DDBJ databases">
        <authorList>
            <person name="de Groot N.N."/>
        </authorList>
    </citation>
    <scope>NUCLEOTIDE SEQUENCE [LARGE SCALE GENOMIC DNA]</scope>
    <source>
        <strain evidence="1 2">L14</strain>
    </source>
</reference>
<dbReference type="AlphaFoldDB" id="A0A1I0Y996"/>
<evidence type="ECO:0000313" key="1">
    <source>
        <dbReference type="EMBL" id="SFB09861.1"/>
    </source>
</evidence>
<name>A0A1I0Y996_SELRU</name>
<evidence type="ECO:0000313" key="2">
    <source>
        <dbReference type="Proteomes" id="UP000183843"/>
    </source>
</evidence>
<accession>A0A1I0Y996</accession>
<dbReference type="EMBL" id="FOJX01000011">
    <property type="protein sequence ID" value="SFB09861.1"/>
    <property type="molecule type" value="Genomic_DNA"/>
</dbReference>
<dbReference type="RefSeq" id="WP_177188244.1">
    <property type="nucleotide sequence ID" value="NZ_FOJX01000011.1"/>
</dbReference>